<dbReference type="SUPFAM" id="SSF103481">
    <property type="entry name" value="Multidrug resistance efflux transporter EmrE"/>
    <property type="match status" value="2"/>
</dbReference>
<feature type="transmembrane region" description="Helical" evidence="1">
    <location>
        <begin position="6"/>
        <end position="23"/>
    </location>
</feature>
<feature type="transmembrane region" description="Helical" evidence="1">
    <location>
        <begin position="144"/>
        <end position="161"/>
    </location>
</feature>
<organism evidence="3 4">
    <name type="scientific">Mesorhizobium escarrei</name>
    <dbReference type="NCBI Taxonomy" id="666018"/>
    <lineage>
        <taxon>Bacteria</taxon>
        <taxon>Pseudomonadati</taxon>
        <taxon>Pseudomonadota</taxon>
        <taxon>Alphaproteobacteria</taxon>
        <taxon>Hyphomicrobiales</taxon>
        <taxon>Phyllobacteriaceae</taxon>
        <taxon>Mesorhizobium</taxon>
    </lineage>
</organism>
<feature type="transmembrane region" description="Helical" evidence="1">
    <location>
        <begin position="173"/>
        <end position="193"/>
    </location>
</feature>
<dbReference type="RefSeq" id="WP_254018993.1">
    <property type="nucleotide sequence ID" value="NZ_CAKXZT010000126.1"/>
</dbReference>
<keyword evidence="4" id="KW-1185">Reference proteome</keyword>
<feature type="transmembrane region" description="Helical" evidence="1">
    <location>
        <begin position="30"/>
        <end position="52"/>
    </location>
</feature>
<dbReference type="EMBL" id="CAKXZT010000126">
    <property type="protein sequence ID" value="CAH2402335.1"/>
    <property type="molecule type" value="Genomic_DNA"/>
</dbReference>
<feature type="transmembrane region" description="Helical" evidence="1">
    <location>
        <begin position="233"/>
        <end position="255"/>
    </location>
</feature>
<keyword evidence="1" id="KW-1133">Transmembrane helix</keyword>
<evidence type="ECO:0000313" key="4">
    <source>
        <dbReference type="Proteomes" id="UP001153050"/>
    </source>
</evidence>
<feature type="domain" description="EamA" evidence="2">
    <location>
        <begin position="148"/>
        <end position="277"/>
    </location>
</feature>
<gene>
    <name evidence="3" type="ORF">MES5069_310071</name>
</gene>
<feature type="transmembrane region" description="Helical" evidence="1">
    <location>
        <begin position="114"/>
        <end position="132"/>
    </location>
</feature>
<accession>A0ABN8JYQ7</accession>
<dbReference type="Pfam" id="PF00892">
    <property type="entry name" value="EamA"/>
    <property type="match status" value="1"/>
</dbReference>
<feature type="transmembrane region" description="Helical" evidence="1">
    <location>
        <begin position="58"/>
        <end position="75"/>
    </location>
</feature>
<comment type="caution">
    <text evidence="3">The sequence shown here is derived from an EMBL/GenBank/DDBJ whole genome shotgun (WGS) entry which is preliminary data.</text>
</comment>
<name>A0ABN8JYQ7_9HYPH</name>
<evidence type="ECO:0000313" key="3">
    <source>
        <dbReference type="EMBL" id="CAH2402335.1"/>
    </source>
</evidence>
<protein>
    <submittedName>
        <fullName evidence="3">EamA domain-containing protein</fullName>
    </submittedName>
</protein>
<dbReference type="InterPro" id="IPR037185">
    <property type="entry name" value="EmrE-like"/>
</dbReference>
<evidence type="ECO:0000259" key="2">
    <source>
        <dbReference type="Pfam" id="PF00892"/>
    </source>
</evidence>
<dbReference type="InterPro" id="IPR000620">
    <property type="entry name" value="EamA_dom"/>
</dbReference>
<proteinExistence type="predicted"/>
<keyword evidence="1" id="KW-0472">Membrane</keyword>
<dbReference type="Proteomes" id="UP001153050">
    <property type="component" value="Unassembled WGS sequence"/>
</dbReference>
<keyword evidence="1" id="KW-0812">Transmembrane</keyword>
<feature type="transmembrane region" description="Helical" evidence="1">
    <location>
        <begin position="87"/>
        <end position="108"/>
    </location>
</feature>
<sequence length="281" mass="29544">MSPGVFSLVLSAAIFHATWNALVKINGDKLAVVAVIKTTQIIFALAAVALVGVLPPAAWPYLLASTAIHTGYYWFLIRSYRFGELSYVYPIARGTSPLLVALGSMTLIGETISIPAAISVGLIALGIMSLSLTMKAKPITERHALKSAVGTGICTAGYTLMDGIGARSSDTAWTYIVWLMLVGGLPTLLLAIGERGRALGTQMITAWKTGAVAGAVATSAYVIVIWASTVAPIALVSAIRETSMVFAALFGALVLGEHFNRTRRVALAVTLVGVVLLRVWA</sequence>
<dbReference type="Gene3D" id="1.10.3730.20">
    <property type="match status" value="2"/>
</dbReference>
<evidence type="ECO:0000256" key="1">
    <source>
        <dbReference type="SAM" id="Phobius"/>
    </source>
</evidence>
<reference evidence="3 4" key="1">
    <citation type="submission" date="2022-03" db="EMBL/GenBank/DDBJ databases">
        <authorList>
            <person name="Brunel B."/>
        </authorList>
    </citation>
    <scope>NUCLEOTIDE SEQUENCE [LARGE SCALE GENOMIC DNA]</scope>
    <source>
        <strain evidence="3">STM5069sample</strain>
    </source>
</reference>
<feature type="transmembrane region" description="Helical" evidence="1">
    <location>
        <begin position="205"/>
        <end position="227"/>
    </location>
</feature>